<gene>
    <name evidence="2" type="ORF">XNOV1_A010973</name>
</gene>
<sequence>MNFSYLHHGLSLDLLSALLRSRSSSGLSLAPLVMAGPGVALRLHKFRESQDSTEQVGPNTSRTKPSRIGRDVNGLYPGQLGRVHLRHSNDLGSDPYRRRSQPLQESPQPPDPPCETYQQSFDLLTLRALNLLGHNPAVMEQSPPQTTYQEQFGLLSPLFSK</sequence>
<feature type="compositionally biased region" description="Polar residues" evidence="1">
    <location>
        <begin position="52"/>
        <end position="63"/>
    </location>
</feature>
<feature type="region of interest" description="Disordered" evidence="1">
    <location>
        <begin position="47"/>
        <end position="117"/>
    </location>
</feature>
<proteinExistence type="predicted"/>
<dbReference type="EMBL" id="OY660866">
    <property type="protein sequence ID" value="CAJ1052833.1"/>
    <property type="molecule type" value="Genomic_DNA"/>
</dbReference>
<protein>
    <submittedName>
        <fullName evidence="2">Uncharacterized protein C1orf100-like</fullName>
    </submittedName>
</protein>
<accession>A0AAV1EVH8</accession>
<dbReference type="Pfam" id="PF17670">
    <property type="entry name" value="DUF5530"/>
    <property type="match status" value="1"/>
</dbReference>
<evidence type="ECO:0000313" key="3">
    <source>
        <dbReference type="Proteomes" id="UP001178508"/>
    </source>
</evidence>
<evidence type="ECO:0000256" key="1">
    <source>
        <dbReference type="SAM" id="MobiDB-lite"/>
    </source>
</evidence>
<name>A0AAV1EVH8_XYRNO</name>
<evidence type="ECO:0000313" key="2">
    <source>
        <dbReference type="EMBL" id="CAJ1052833.1"/>
    </source>
</evidence>
<organism evidence="2 3">
    <name type="scientific">Xyrichtys novacula</name>
    <name type="common">Pearly razorfish</name>
    <name type="synonym">Hemipteronotus novacula</name>
    <dbReference type="NCBI Taxonomy" id="13765"/>
    <lineage>
        <taxon>Eukaryota</taxon>
        <taxon>Metazoa</taxon>
        <taxon>Chordata</taxon>
        <taxon>Craniata</taxon>
        <taxon>Vertebrata</taxon>
        <taxon>Euteleostomi</taxon>
        <taxon>Actinopterygii</taxon>
        <taxon>Neopterygii</taxon>
        <taxon>Teleostei</taxon>
        <taxon>Neoteleostei</taxon>
        <taxon>Acanthomorphata</taxon>
        <taxon>Eupercaria</taxon>
        <taxon>Labriformes</taxon>
        <taxon>Labridae</taxon>
        <taxon>Xyrichtys</taxon>
    </lineage>
</organism>
<dbReference type="InterPro" id="IPR037668">
    <property type="entry name" value="SPMIP3"/>
</dbReference>
<reference evidence="2" key="1">
    <citation type="submission" date="2023-08" db="EMBL/GenBank/DDBJ databases">
        <authorList>
            <person name="Alioto T."/>
            <person name="Alioto T."/>
            <person name="Gomez Garrido J."/>
        </authorList>
    </citation>
    <scope>NUCLEOTIDE SEQUENCE</scope>
</reference>
<dbReference type="Proteomes" id="UP001178508">
    <property type="component" value="Chromosome 3"/>
</dbReference>
<dbReference type="AlphaFoldDB" id="A0AAV1EVH8"/>
<keyword evidence="3" id="KW-1185">Reference proteome</keyword>